<dbReference type="AlphaFoldDB" id="B4J6J9"/>
<dbReference type="OrthoDB" id="10250783at2759"/>
<feature type="domain" description="Peptidase M16C associated" evidence="11">
    <location>
        <begin position="477"/>
        <end position="669"/>
    </location>
</feature>
<comment type="subcellular location">
    <subcellularLocation>
        <location evidence="2">Mitochondrion</location>
    </subcellularLocation>
</comment>
<dbReference type="GO" id="GO:0004222">
    <property type="term" value="F:metalloendopeptidase activity"/>
    <property type="evidence" value="ECO:0007669"/>
    <property type="project" value="TreeGrafter"/>
</dbReference>
<dbReference type="InterPro" id="IPR055130">
    <property type="entry name" value="PreP_C"/>
</dbReference>
<dbReference type="GO" id="GO:0005759">
    <property type="term" value="C:mitochondrial matrix"/>
    <property type="evidence" value="ECO:0007669"/>
    <property type="project" value="TreeGrafter"/>
</dbReference>
<keyword evidence="13" id="KW-1185">Reference proteome</keyword>
<dbReference type="InterPro" id="IPR007863">
    <property type="entry name" value="Peptidase_M16_C"/>
</dbReference>
<dbReference type="InterPro" id="IPR011765">
    <property type="entry name" value="Pept_M16_N"/>
</dbReference>
<comment type="cofactor">
    <cofactor evidence="1">
        <name>Zn(2+)</name>
        <dbReference type="ChEBI" id="CHEBI:29105"/>
    </cofactor>
</comment>
<evidence type="ECO:0000256" key="1">
    <source>
        <dbReference type="ARBA" id="ARBA00001947"/>
    </source>
</evidence>
<evidence type="ECO:0000256" key="9">
    <source>
        <dbReference type="ARBA" id="ARBA00023049"/>
    </source>
</evidence>
<protein>
    <recommendedName>
        <fullName evidence="4">Presequence protease, mitochondrial</fullName>
    </recommendedName>
</protein>
<keyword evidence="5" id="KW-0645">Protease</keyword>
<evidence type="ECO:0000256" key="6">
    <source>
        <dbReference type="ARBA" id="ARBA00022723"/>
    </source>
</evidence>
<evidence type="ECO:0000256" key="2">
    <source>
        <dbReference type="ARBA" id="ARBA00004173"/>
    </source>
</evidence>
<evidence type="ECO:0000256" key="3">
    <source>
        <dbReference type="ARBA" id="ARBA00007575"/>
    </source>
</evidence>
<dbReference type="Pfam" id="PF05193">
    <property type="entry name" value="Peptidase_M16_C"/>
    <property type="match status" value="1"/>
</dbReference>
<name>B4J6J9_DROGR</name>
<keyword evidence="9" id="KW-0482">Metalloprotease</keyword>
<dbReference type="Gene3D" id="3.30.830.10">
    <property type="entry name" value="Metalloenzyme, LuxS/M16 peptidase-like"/>
    <property type="match status" value="3"/>
</dbReference>
<keyword evidence="10" id="KW-0496">Mitochondrion</keyword>
<keyword evidence="6" id="KW-0479">Metal-binding</keyword>
<dbReference type="InParanoid" id="B4J6J9"/>
<dbReference type="FunFam" id="3.30.830.10:FF:000009">
    <property type="entry name" value="Presequence protease, mitochondrial"/>
    <property type="match status" value="1"/>
</dbReference>
<keyword evidence="8" id="KW-0862">Zinc</keyword>
<dbReference type="Proteomes" id="UP000001070">
    <property type="component" value="Unassembled WGS sequence"/>
</dbReference>
<comment type="similarity">
    <text evidence="3">Belongs to the peptidase M16 family. PreP subfamily.</text>
</comment>
<evidence type="ECO:0000313" key="13">
    <source>
        <dbReference type="Proteomes" id="UP000001070"/>
    </source>
</evidence>
<dbReference type="PANTHER" id="PTHR43016:SF13">
    <property type="entry name" value="PRESEQUENCE PROTEASE, MITOCHONDRIAL"/>
    <property type="match status" value="1"/>
</dbReference>
<accession>B4J6J9</accession>
<evidence type="ECO:0000313" key="12">
    <source>
        <dbReference type="EMBL" id="EDW02000.1"/>
    </source>
</evidence>
<dbReference type="SUPFAM" id="SSF63411">
    <property type="entry name" value="LuxS/MPP-like metallohydrolase"/>
    <property type="match status" value="4"/>
</dbReference>
<dbReference type="InterPro" id="IPR013578">
    <property type="entry name" value="Peptidase_M16C_assoc"/>
</dbReference>
<evidence type="ECO:0000256" key="10">
    <source>
        <dbReference type="ARBA" id="ARBA00023128"/>
    </source>
</evidence>
<sequence>MPGVVMAPSYKYKEGEVYHGFQCQRIEDVSEFELVSYTMRHLSTGTEFWYIDRNDANNVFSVHFRTPPINNTGLTHILEHIAMDGSNKFPIRDPFLKMLNRSVGTNQNAMSTTDLTNFICASRNEVDFRNLQRIYLDSAFGPLLTYSNFTQDGWRIEHKDVHDRQSELVIKGVVYNEMIGIFSDNSRILRRDLLKCILPDTAYHYMNGGDPLEIPDLEHSDLVQYYNKYFHPSNGRIFCYGSFDPMKSLEYIDKEYFANKDAIDTAFSHIPPHPRWSEPRQIHVPCRLDILGGSREKQNQISIALLMCDRTDVQGTFEMNVLTELLIRGPNSAFYKGLIEPNFSGGFNKNTGYFLRCRDTYFLVGLQDLKVEDFARFNELYEQTVLKIINEGFEPHHVESVLHNMELAVKHQGPDFGCAVFYTSMSLWNHGGDIVANLRVMDNIAKLRSSLKQNKHYLQQKVEEYFLKNTHKLTITMSADESYEQNFQKATQKVLNQKLKNLDSDDLEAIYQNGLKLKEEQNLIEDVNCLPCLTLQDVQEPLKIPKIWDELIQGVDHIDFMKNYIQEYSIEEIRDKLCAIGSRVFHKANMRVAINSSEAQQPIVLEHYQRYLDRLPSLEKMKNKTDLHLLKPSYHQYEMNIALNYCSKAFYAVPYLHEDHPGLRVLAKLLTAKYLWRVVREQNGAYGTNARIGYDGLFTFNSYRDPHSTKTLEVFDGCYDWLKELGDKLDEEMLLEAKLGVLQLVDWPIPPGETGLDYFNVRVSPQDYRKYRARALSVTIDELRVIIDKYFKQEPKHFGKCIL</sequence>
<dbReference type="HOGENOM" id="CLU_009165_1_0_1"/>
<dbReference type="PhylomeDB" id="B4J6J9"/>
<dbReference type="eggNOG" id="KOG2019">
    <property type="taxonomic scope" value="Eukaryota"/>
</dbReference>
<evidence type="ECO:0000256" key="8">
    <source>
        <dbReference type="ARBA" id="ARBA00022833"/>
    </source>
</evidence>
<dbReference type="Pfam" id="PF00675">
    <property type="entry name" value="Peptidase_M16"/>
    <property type="match status" value="1"/>
</dbReference>
<dbReference type="Pfam" id="PF22516">
    <property type="entry name" value="PreP_C"/>
    <property type="match status" value="1"/>
</dbReference>
<dbReference type="STRING" id="7222.B4J6J9"/>
<dbReference type="SMR" id="B4J6J9"/>
<evidence type="ECO:0000256" key="7">
    <source>
        <dbReference type="ARBA" id="ARBA00022801"/>
    </source>
</evidence>
<dbReference type="InterPro" id="IPR011249">
    <property type="entry name" value="Metalloenz_LuxS/M16"/>
</dbReference>
<gene>
    <name evidence="12" type="primary">Dgri\GH21752</name>
    <name evidence="12" type="ORF">Dgri_GH21752</name>
</gene>
<dbReference type="SMART" id="SM01264">
    <property type="entry name" value="M16C_associated"/>
    <property type="match status" value="1"/>
</dbReference>
<evidence type="ECO:0000259" key="11">
    <source>
        <dbReference type="SMART" id="SM01264"/>
    </source>
</evidence>
<evidence type="ECO:0000256" key="5">
    <source>
        <dbReference type="ARBA" id="ARBA00022670"/>
    </source>
</evidence>
<keyword evidence="7" id="KW-0378">Hydrolase</keyword>
<dbReference type="GO" id="GO:0016485">
    <property type="term" value="P:protein processing"/>
    <property type="evidence" value="ECO:0007669"/>
    <property type="project" value="TreeGrafter"/>
</dbReference>
<dbReference type="Pfam" id="PF08367">
    <property type="entry name" value="M16C_assoc"/>
    <property type="match status" value="1"/>
</dbReference>
<dbReference type="OMA" id="PCTKIIV"/>
<reference evidence="12 13" key="1">
    <citation type="journal article" date="2007" name="Nature">
        <title>Evolution of genes and genomes on the Drosophila phylogeny.</title>
        <authorList>
            <consortium name="Drosophila 12 Genomes Consortium"/>
            <person name="Clark A.G."/>
            <person name="Eisen M.B."/>
            <person name="Smith D.R."/>
            <person name="Bergman C.M."/>
            <person name="Oliver B."/>
            <person name="Markow T.A."/>
            <person name="Kaufman T.C."/>
            <person name="Kellis M."/>
            <person name="Gelbart W."/>
            <person name="Iyer V.N."/>
            <person name="Pollard D.A."/>
            <person name="Sackton T.B."/>
            <person name="Larracuente A.M."/>
            <person name="Singh N.D."/>
            <person name="Abad J.P."/>
            <person name="Abt D.N."/>
            <person name="Adryan B."/>
            <person name="Aguade M."/>
            <person name="Akashi H."/>
            <person name="Anderson W.W."/>
            <person name="Aquadro C.F."/>
            <person name="Ardell D.H."/>
            <person name="Arguello R."/>
            <person name="Artieri C.G."/>
            <person name="Barbash D.A."/>
            <person name="Barker D."/>
            <person name="Barsanti P."/>
            <person name="Batterham P."/>
            <person name="Batzoglou S."/>
            <person name="Begun D."/>
            <person name="Bhutkar A."/>
            <person name="Blanco E."/>
            <person name="Bosak S.A."/>
            <person name="Bradley R.K."/>
            <person name="Brand A.D."/>
            <person name="Brent M.R."/>
            <person name="Brooks A.N."/>
            <person name="Brown R.H."/>
            <person name="Butlin R.K."/>
            <person name="Caggese C."/>
            <person name="Calvi B.R."/>
            <person name="Bernardo de Carvalho A."/>
            <person name="Caspi A."/>
            <person name="Castrezana S."/>
            <person name="Celniker S.E."/>
            <person name="Chang J.L."/>
            <person name="Chapple C."/>
            <person name="Chatterji S."/>
            <person name="Chinwalla A."/>
            <person name="Civetta A."/>
            <person name="Clifton S.W."/>
            <person name="Comeron J.M."/>
            <person name="Costello J.C."/>
            <person name="Coyne J.A."/>
            <person name="Daub J."/>
            <person name="David R.G."/>
            <person name="Delcher A.L."/>
            <person name="Delehaunty K."/>
            <person name="Do C.B."/>
            <person name="Ebling H."/>
            <person name="Edwards K."/>
            <person name="Eickbush T."/>
            <person name="Evans J.D."/>
            <person name="Filipski A."/>
            <person name="Findeiss S."/>
            <person name="Freyhult E."/>
            <person name="Fulton L."/>
            <person name="Fulton R."/>
            <person name="Garcia A.C."/>
            <person name="Gardiner A."/>
            <person name="Garfield D.A."/>
            <person name="Garvin B.E."/>
            <person name="Gibson G."/>
            <person name="Gilbert D."/>
            <person name="Gnerre S."/>
            <person name="Godfrey J."/>
            <person name="Good R."/>
            <person name="Gotea V."/>
            <person name="Gravely B."/>
            <person name="Greenberg A.J."/>
            <person name="Griffiths-Jones S."/>
            <person name="Gross S."/>
            <person name="Guigo R."/>
            <person name="Gustafson E.A."/>
            <person name="Haerty W."/>
            <person name="Hahn M.W."/>
            <person name="Halligan D.L."/>
            <person name="Halpern A.L."/>
            <person name="Halter G.M."/>
            <person name="Han M.V."/>
            <person name="Heger A."/>
            <person name="Hillier L."/>
            <person name="Hinrichs A.S."/>
            <person name="Holmes I."/>
            <person name="Hoskins R.A."/>
            <person name="Hubisz M.J."/>
            <person name="Hultmark D."/>
            <person name="Huntley M.A."/>
            <person name="Jaffe D.B."/>
            <person name="Jagadeeshan S."/>
            <person name="Jeck W.R."/>
            <person name="Johnson J."/>
            <person name="Jones C.D."/>
            <person name="Jordan W.C."/>
            <person name="Karpen G.H."/>
            <person name="Kataoka E."/>
            <person name="Keightley P.D."/>
            <person name="Kheradpour P."/>
            <person name="Kirkness E.F."/>
            <person name="Koerich L.B."/>
            <person name="Kristiansen K."/>
            <person name="Kudrna D."/>
            <person name="Kulathinal R.J."/>
            <person name="Kumar S."/>
            <person name="Kwok R."/>
            <person name="Lander E."/>
            <person name="Langley C.H."/>
            <person name="Lapoint R."/>
            <person name="Lazzaro B.P."/>
            <person name="Lee S.J."/>
            <person name="Levesque L."/>
            <person name="Li R."/>
            <person name="Lin C.F."/>
            <person name="Lin M.F."/>
            <person name="Lindblad-Toh K."/>
            <person name="Llopart A."/>
            <person name="Long M."/>
            <person name="Low L."/>
            <person name="Lozovsky E."/>
            <person name="Lu J."/>
            <person name="Luo M."/>
            <person name="Machado C.A."/>
            <person name="Makalowski W."/>
            <person name="Marzo M."/>
            <person name="Matsuda M."/>
            <person name="Matzkin L."/>
            <person name="McAllister B."/>
            <person name="McBride C.S."/>
            <person name="McKernan B."/>
            <person name="McKernan K."/>
            <person name="Mendez-Lago M."/>
            <person name="Minx P."/>
            <person name="Mollenhauer M.U."/>
            <person name="Montooth K."/>
            <person name="Mount S.M."/>
            <person name="Mu X."/>
            <person name="Myers E."/>
            <person name="Negre B."/>
            <person name="Newfeld S."/>
            <person name="Nielsen R."/>
            <person name="Noor M.A."/>
            <person name="O'Grady P."/>
            <person name="Pachter L."/>
            <person name="Papaceit M."/>
            <person name="Parisi M.J."/>
            <person name="Parisi M."/>
            <person name="Parts L."/>
            <person name="Pedersen J.S."/>
            <person name="Pesole G."/>
            <person name="Phillippy A.M."/>
            <person name="Ponting C.P."/>
            <person name="Pop M."/>
            <person name="Porcelli D."/>
            <person name="Powell J.R."/>
            <person name="Prohaska S."/>
            <person name="Pruitt K."/>
            <person name="Puig M."/>
            <person name="Quesneville H."/>
            <person name="Ram K.R."/>
            <person name="Rand D."/>
            <person name="Rasmussen M.D."/>
            <person name="Reed L.K."/>
            <person name="Reenan R."/>
            <person name="Reily A."/>
            <person name="Remington K.A."/>
            <person name="Rieger T.T."/>
            <person name="Ritchie M.G."/>
            <person name="Robin C."/>
            <person name="Rogers Y.H."/>
            <person name="Rohde C."/>
            <person name="Rozas J."/>
            <person name="Rubenfield M.J."/>
            <person name="Ruiz A."/>
            <person name="Russo S."/>
            <person name="Salzberg S.L."/>
            <person name="Sanchez-Gracia A."/>
            <person name="Saranga D.J."/>
            <person name="Sato H."/>
            <person name="Schaeffer S.W."/>
            <person name="Schatz M.C."/>
            <person name="Schlenke T."/>
            <person name="Schwartz R."/>
            <person name="Segarra C."/>
            <person name="Singh R.S."/>
            <person name="Sirot L."/>
            <person name="Sirota M."/>
            <person name="Sisneros N.B."/>
            <person name="Smith C.D."/>
            <person name="Smith T.F."/>
            <person name="Spieth J."/>
            <person name="Stage D.E."/>
            <person name="Stark A."/>
            <person name="Stephan W."/>
            <person name="Strausberg R.L."/>
            <person name="Strempel S."/>
            <person name="Sturgill D."/>
            <person name="Sutton G."/>
            <person name="Sutton G.G."/>
            <person name="Tao W."/>
            <person name="Teichmann S."/>
            <person name="Tobari Y.N."/>
            <person name="Tomimura Y."/>
            <person name="Tsolas J.M."/>
            <person name="Valente V.L."/>
            <person name="Venter E."/>
            <person name="Venter J.C."/>
            <person name="Vicario S."/>
            <person name="Vieira F.G."/>
            <person name="Vilella A.J."/>
            <person name="Villasante A."/>
            <person name="Walenz B."/>
            <person name="Wang J."/>
            <person name="Wasserman M."/>
            <person name="Watts T."/>
            <person name="Wilson D."/>
            <person name="Wilson R.K."/>
            <person name="Wing R.A."/>
            <person name="Wolfner M.F."/>
            <person name="Wong A."/>
            <person name="Wong G.K."/>
            <person name="Wu C.I."/>
            <person name="Wu G."/>
            <person name="Yamamoto D."/>
            <person name="Yang H.P."/>
            <person name="Yang S.P."/>
            <person name="Yorke J.A."/>
            <person name="Yoshida K."/>
            <person name="Zdobnov E."/>
            <person name="Zhang P."/>
            <person name="Zhang Y."/>
            <person name="Zimin A.V."/>
            <person name="Baldwin J."/>
            <person name="Abdouelleil A."/>
            <person name="Abdulkadir J."/>
            <person name="Abebe A."/>
            <person name="Abera B."/>
            <person name="Abreu J."/>
            <person name="Acer S.C."/>
            <person name="Aftuck L."/>
            <person name="Alexander A."/>
            <person name="An P."/>
            <person name="Anderson E."/>
            <person name="Anderson S."/>
            <person name="Arachi H."/>
            <person name="Azer M."/>
            <person name="Bachantsang P."/>
            <person name="Barry A."/>
            <person name="Bayul T."/>
            <person name="Berlin A."/>
            <person name="Bessette D."/>
            <person name="Bloom T."/>
            <person name="Blye J."/>
            <person name="Boguslavskiy L."/>
            <person name="Bonnet C."/>
            <person name="Boukhgalter B."/>
            <person name="Bourzgui I."/>
            <person name="Brown A."/>
            <person name="Cahill P."/>
            <person name="Channer S."/>
            <person name="Cheshatsang Y."/>
            <person name="Chuda L."/>
            <person name="Citroen M."/>
            <person name="Collymore A."/>
            <person name="Cooke P."/>
            <person name="Costello M."/>
            <person name="D'Aco K."/>
            <person name="Daza R."/>
            <person name="De Haan G."/>
            <person name="DeGray S."/>
            <person name="DeMaso C."/>
            <person name="Dhargay N."/>
            <person name="Dooley K."/>
            <person name="Dooley E."/>
            <person name="Doricent M."/>
            <person name="Dorje P."/>
            <person name="Dorjee K."/>
            <person name="Dupes A."/>
            <person name="Elong R."/>
            <person name="Falk J."/>
            <person name="Farina A."/>
            <person name="Faro S."/>
            <person name="Ferguson D."/>
            <person name="Fisher S."/>
            <person name="Foley C.D."/>
            <person name="Franke A."/>
            <person name="Friedrich D."/>
            <person name="Gadbois L."/>
            <person name="Gearin G."/>
            <person name="Gearin C.R."/>
            <person name="Giannoukos G."/>
            <person name="Goode T."/>
            <person name="Graham J."/>
            <person name="Grandbois E."/>
            <person name="Grewal S."/>
            <person name="Gyaltsen K."/>
            <person name="Hafez N."/>
            <person name="Hagos B."/>
            <person name="Hall J."/>
            <person name="Henson C."/>
            <person name="Hollinger A."/>
            <person name="Honan T."/>
            <person name="Huard M.D."/>
            <person name="Hughes L."/>
            <person name="Hurhula B."/>
            <person name="Husby M.E."/>
            <person name="Kamat A."/>
            <person name="Kanga B."/>
            <person name="Kashin S."/>
            <person name="Khazanovich D."/>
            <person name="Kisner P."/>
            <person name="Lance K."/>
            <person name="Lara M."/>
            <person name="Lee W."/>
            <person name="Lennon N."/>
            <person name="Letendre F."/>
            <person name="LeVine R."/>
            <person name="Lipovsky A."/>
            <person name="Liu X."/>
            <person name="Liu J."/>
            <person name="Liu S."/>
            <person name="Lokyitsang T."/>
            <person name="Lokyitsang Y."/>
            <person name="Lubonja R."/>
            <person name="Lui A."/>
            <person name="MacDonald P."/>
            <person name="Magnisalis V."/>
            <person name="Maru K."/>
            <person name="Matthews C."/>
            <person name="McCusker W."/>
            <person name="McDonough S."/>
            <person name="Mehta T."/>
            <person name="Meldrim J."/>
            <person name="Meneus L."/>
            <person name="Mihai O."/>
            <person name="Mihalev A."/>
            <person name="Mihova T."/>
            <person name="Mittelman R."/>
            <person name="Mlenga V."/>
            <person name="Montmayeur A."/>
            <person name="Mulrain L."/>
            <person name="Navidi A."/>
            <person name="Naylor J."/>
            <person name="Negash T."/>
            <person name="Nguyen T."/>
            <person name="Nguyen N."/>
            <person name="Nicol R."/>
            <person name="Norbu C."/>
            <person name="Norbu N."/>
            <person name="Novod N."/>
            <person name="O'Neill B."/>
            <person name="Osman S."/>
            <person name="Markiewicz E."/>
            <person name="Oyono O.L."/>
            <person name="Patti C."/>
            <person name="Phunkhang P."/>
            <person name="Pierre F."/>
            <person name="Priest M."/>
            <person name="Raghuraman S."/>
            <person name="Rege F."/>
            <person name="Reyes R."/>
            <person name="Rise C."/>
            <person name="Rogov P."/>
            <person name="Ross K."/>
            <person name="Ryan E."/>
            <person name="Settipalli S."/>
            <person name="Shea T."/>
            <person name="Sherpa N."/>
            <person name="Shi L."/>
            <person name="Shih D."/>
            <person name="Sparrow T."/>
            <person name="Spaulding J."/>
            <person name="Stalker J."/>
            <person name="Stange-Thomann N."/>
            <person name="Stavropoulos S."/>
            <person name="Stone C."/>
            <person name="Strader C."/>
            <person name="Tesfaye S."/>
            <person name="Thomson T."/>
            <person name="Thoulutsang Y."/>
            <person name="Thoulutsang D."/>
            <person name="Topham K."/>
            <person name="Topping I."/>
            <person name="Tsamla T."/>
            <person name="Vassiliev H."/>
            <person name="Vo A."/>
            <person name="Wangchuk T."/>
            <person name="Wangdi T."/>
            <person name="Weiand M."/>
            <person name="Wilkinson J."/>
            <person name="Wilson A."/>
            <person name="Yadav S."/>
            <person name="Young G."/>
            <person name="Yu Q."/>
            <person name="Zembek L."/>
            <person name="Zhong D."/>
            <person name="Zimmer A."/>
            <person name="Zwirko Z."/>
            <person name="Jaffe D.B."/>
            <person name="Alvarez P."/>
            <person name="Brockman W."/>
            <person name="Butler J."/>
            <person name="Chin C."/>
            <person name="Gnerre S."/>
            <person name="Grabherr M."/>
            <person name="Kleber M."/>
            <person name="Mauceli E."/>
            <person name="MacCallum I."/>
        </authorList>
    </citation>
    <scope>NUCLEOTIDE SEQUENCE [LARGE SCALE GENOMIC DNA]</scope>
    <source>
        <strain evidence="13">Tucson 15287-2541.00</strain>
    </source>
</reference>
<dbReference type="FunFam" id="3.30.830.10:FF:000011">
    <property type="entry name" value="Presequence protease, mitochondrial"/>
    <property type="match status" value="1"/>
</dbReference>
<dbReference type="PANTHER" id="PTHR43016">
    <property type="entry name" value="PRESEQUENCE PROTEASE"/>
    <property type="match status" value="1"/>
</dbReference>
<dbReference type="GO" id="GO:0046872">
    <property type="term" value="F:metal ion binding"/>
    <property type="evidence" value="ECO:0007669"/>
    <property type="project" value="UniProtKB-KW"/>
</dbReference>
<dbReference type="EMBL" id="CH916367">
    <property type="protein sequence ID" value="EDW02000.1"/>
    <property type="molecule type" value="Genomic_DNA"/>
</dbReference>
<evidence type="ECO:0000256" key="4">
    <source>
        <dbReference type="ARBA" id="ARBA00020167"/>
    </source>
</evidence>
<organism evidence="13">
    <name type="scientific">Drosophila grimshawi</name>
    <name type="common">Hawaiian fruit fly</name>
    <name type="synonym">Idiomyia grimshawi</name>
    <dbReference type="NCBI Taxonomy" id="7222"/>
    <lineage>
        <taxon>Eukaryota</taxon>
        <taxon>Metazoa</taxon>
        <taxon>Ecdysozoa</taxon>
        <taxon>Arthropoda</taxon>
        <taxon>Hexapoda</taxon>
        <taxon>Insecta</taxon>
        <taxon>Pterygota</taxon>
        <taxon>Neoptera</taxon>
        <taxon>Endopterygota</taxon>
        <taxon>Diptera</taxon>
        <taxon>Brachycera</taxon>
        <taxon>Muscomorpha</taxon>
        <taxon>Ephydroidea</taxon>
        <taxon>Drosophilidae</taxon>
        <taxon>Drosophila</taxon>
        <taxon>Hawaiian Drosophila</taxon>
    </lineage>
</organism>
<proteinExistence type="inferred from homology"/>